<dbReference type="EC" id="3.6.1.7" evidence="2"/>
<evidence type="ECO:0000256" key="1">
    <source>
        <dbReference type="ARBA" id="ARBA00005614"/>
    </source>
</evidence>
<dbReference type="PANTHER" id="PTHR10029">
    <property type="entry name" value="ACYLPHOSPHATASE"/>
    <property type="match status" value="1"/>
</dbReference>
<evidence type="ECO:0000259" key="7">
    <source>
        <dbReference type="PROSITE" id="PS51160"/>
    </source>
</evidence>
<dbReference type="InterPro" id="IPR036046">
    <property type="entry name" value="Acylphosphatase-like_dom_sf"/>
</dbReference>
<evidence type="ECO:0000256" key="6">
    <source>
        <dbReference type="RuleBase" id="RU004168"/>
    </source>
</evidence>
<evidence type="ECO:0000313" key="8">
    <source>
        <dbReference type="EMBL" id="JAT21770.1"/>
    </source>
</evidence>
<dbReference type="AlphaFoldDB" id="A0A1B6LDN4"/>
<dbReference type="FunFam" id="3.30.70.100:FF:000011">
    <property type="entry name" value="Acylphosphatase"/>
    <property type="match status" value="1"/>
</dbReference>
<comment type="caution">
    <text evidence="5">Lacks conserved residue(s) required for the propagation of feature annotation.</text>
</comment>
<dbReference type="Gene3D" id="3.30.70.100">
    <property type="match status" value="1"/>
</dbReference>
<dbReference type="GO" id="GO:0003998">
    <property type="term" value="F:acylphosphatase activity"/>
    <property type="evidence" value="ECO:0007669"/>
    <property type="project" value="UniProtKB-EC"/>
</dbReference>
<feature type="domain" description="Acylphosphatase-like" evidence="7">
    <location>
        <begin position="17"/>
        <end position="107"/>
    </location>
</feature>
<comment type="similarity">
    <text evidence="1 6">Belongs to the acylphosphatase family.</text>
</comment>
<keyword evidence="3" id="KW-0378">Hydrolase</keyword>
<gene>
    <name evidence="8" type="ORF">g.52648</name>
</gene>
<accession>A0A1B6LDN4</accession>
<dbReference type="PANTHER" id="PTHR10029:SF10">
    <property type="entry name" value="GEO08407P1"/>
    <property type="match status" value="1"/>
</dbReference>
<dbReference type="PROSITE" id="PS51160">
    <property type="entry name" value="ACYLPHOSPHATASE_3"/>
    <property type="match status" value="1"/>
</dbReference>
<dbReference type="EMBL" id="GEBQ01018207">
    <property type="protein sequence ID" value="JAT21770.1"/>
    <property type="molecule type" value="Transcribed_RNA"/>
</dbReference>
<evidence type="ECO:0000256" key="4">
    <source>
        <dbReference type="ARBA" id="ARBA00047645"/>
    </source>
</evidence>
<organism evidence="8">
    <name type="scientific">Graphocephala atropunctata</name>
    <dbReference type="NCBI Taxonomy" id="36148"/>
    <lineage>
        <taxon>Eukaryota</taxon>
        <taxon>Metazoa</taxon>
        <taxon>Ecdysozoa</taxon>
        <taxon>Arthropoda</taxon>
        <taxon>Hexapoda</taxon>
        <taxon>Insecta</taxon>
        <taxon>Pterygota</taxon>
        <taxon>Neoptera</taxon>
        <taxon>Paraneoptera</taxon>
        <taxon>Hemiptera</taxon>
        <taxon>Auchenorrhyncha</taxon>
        <taxon>Membracoidea</taxon>
        <taxon>Cicadellidae</taxon>
        <taxon>Cicadellinae</taxon>
        <taxon>Cicadellini</taxon>
        <taxon>Graphocephala</taxon>
    </lineage>
</organism>
<evidence type="ECO:0000256" key="3">
    <source>
        <dbReference type="ARBA" id="ARBA00022801"/>
    </source>
</evidence>
<proteinExistence type="inferred from homology"/>
<dbReference type="PRINTS" id="PR00112">
    <property type="entry name" value="ACYLPHPHTASE"/>
</dbReference>
<evidence type="ECO:0000256" key="5">
    <source>
        <dbReference type="PROSITE-ProRule" id="PRU00520"/>
    </source>
</evidence>
<dbReference type="Pfam" id="PF00708">
    <property type="entry name" value="Acylphosphatase"/>
    <property type="match status" value="1"/>
</dbReference>
<evidence type="ECO:0000256" key="2">
    <source>
        <dbReference type="ARBA" id="ARBA00012150"/>
    </source>
</evidence>
<dbReference type="InterPro" id="IPR020456">
    <property type="entry name" value="Acylphosphatase"/>
</dbReference>
<sequence>MGRRLIMGPDQVRQIVSLEFEVFGEVQGRYFTKYCKEKCTELGIGGWVKNSKRGTIVGKLQGTKPNVEEMVSWMSKTGSPGCVIERCDLSNFEYLARQEFRGFSIRF</sequence>
<protein>
    <recommendedName>
        <fullName evidence="2">acylphosphatase</fullName>
        <ecNumber evidence="2">3.6.1.7</ecNumber>
    </recommendedName>
</protein>
<reference evidence="8" key="1">
    <citation type="submission" date="2015-11" db="EMBL/GenBank/DDBJ databases">
        <title>De novo transcriptome assembly of four potential Pierce s Disease insect vectors from Arizona vineyards.</title>
        <authorList>
            <person name="Tassone E.E."/>
        </authorList>
    </citation>
    <scope>NUCLEOTIDE SEQUENCE</scope>
</reference>
<dbReference type="InterPro" id="IPR001792">
    <property type="entry name" value="Acylphosphatase-like_dom"/>
</dbReference>
<dbReference type="SUPFAM" id="SSF54975">
    <property type="entry name" value="Acylphosphatase/BLUF domain-like"/>
    <property type="match status" value="1"/>
</dbReference>
<comment type="catalytic activity">
    <reaction evidence="4">
        <text>an acyl phosphate + H2O = a carboxylate + phosphate + H(+)</text>
        <dbReference type="Rhea" id="RHEA:14965"/>
        <dbReference type="ChEBI" id="CHEBI:15377"/>
        <dbReference type="ChEBI" id="CHEBI:15378"/>
        <dbReference type="ChEBI" id="CHEBI:29067"/>
        <dbReference type="ChEBI" id="CHEBI:43474"/>
        <dbReference type="ChEBI" id="CHEBI:59918"/>
        <dbReference type="EC" id="3.6.1.7"/>
    </reaction>
</comment>
<name>A0A1B6LDN4_9HEMI</name>